<gene>
    <name evidence="13" type="primary">flgJ</name>
    <name evidence="13" type="ORF">EPA99_14420</name>
</gene>
<feature type="domain" description="Mannosyl-glycoprotein endo-beta-N-acetylglucosamidase-like" evidence="12">
    <location>
        <begin position="211"/>
        <end position="369"/>
    </location>
</feature>
<comment type="similarity">
    <text evidence="3">In the N-terminal section; belongs to the FlgJ family.</text>
</comment>
<keyword evidence="13" id="KW-0282">Flagellum</keyword>
<keyword evidence="14" id="KW-1185">Reference proteome</keyword>
<evidence type="ECO:0000256" key="5">
    <source>
        <dbReference type="ARBA" id="ARBA00013433"/>
    </source>
</evidence>
<sequence length="399" mass="40759">MILHSPALSLSSSAQSTPAQIDKAAKQLEGQFAQMLIKSMRDASFGDSLFPGENQTFRDMHDQKLATAMTQGKGLGLAPIIARQLTQMQGGASDASKGGDVTRLDGAGSEKKAGLSLGAIGGAVSQAVSGAIGGAAAAVGGLPLQAAERAFDLIAGRMDAGAAEHKQADALGSQLQPQLDPAEGIDWSASAPSVDDAAQIGNAAQTASSFAPRSPEHFVAKIWDHAQAAARELGVDAKALVAQAALETGWGRRMIGSSAGNANNLFGIKATGWSGKSATVATTEYYNGVKTTEQAAFRAYDSPAESFADYVRMIKNNPRYQQALQSGGDVRKFASALQRAGYATDPNYASKISAIANGKTLGDALGAISQVAARAVDGAGAAAGTAFASVQSTASRLLR</sequence>
<dbReference type="GO" id="GO:0071973">
    <property type="term" value="P:bacterial-type flagellum-dependent cell motility"/>
    <property type="evidence" value="ECO:0007669"/>
    <property type="project" value="TreeGrafter"/>
</dbReference>
<comment type="subcellular location">
    <subcellularLocation>
        <location evidence="2">Periplasm</location>
    </subcellularLocation>
</comment>
<evidence type="ECO:0000256" key="4">
    <source>
        <dbReference type="ARBA" id="ARBA00007974"/>
    </source>
</evidence>
<keyword evidence="9" id="KW-0326">Glycosidase</keyword>
<comment type="similarity">
    <text evidence="4">In the C-terminal section; belongs to the glycosyl hydrolase 73 family.</text>
</comment>
<evidence type="ECO:0000256" key="9">
    <source>
        <dbReference type="ARBA" id="ARBA00023295"/>
    </source>
</evidence>
<dbReference type="GO" id="GO:0042597">
    <property type="term" value="C:periplasmic space"/>
    <property type="evidence" value="ECO:0007669"/>
    <property type="project" value="UniProtKB-SubCell"/>
</dbReference>
<dbReference type="InterPro" id="IPR013377">
    <property type="entry name" value="FlgJ"/>
</dbReference>
<dbReference type="Proteomes" id="UP000289784">
    <property type="component" value="Unassembled WGS sequence"/>
</dbReference>
<keyword evidence="10" id="KW-0961">Cell wall biogenesis/degradation</keyword>
<proteinExistence type="inferred from homology"/>
<dbReference type="SMART" id="SM00047">
    <property type="entry name" value="LYZ2"/>
    <property type="match status" value="1"/>
</dbReference>
<dbReference type="PANTHER" id="PTHR33308:SF9">
    <property type="entry name" value="PEPTIDOGLYCAN HYDROLASE FLGJ"/>
    <property type="match status" value="1"/>
</dbReference>
<name>A0A4Q1JSJ4_9GAMM</name>
<dbReference type="Pfam" id="PF01832">
    <property type="entry name" value="Glucosaminidase"/>
    <property type="match status" value="1"/>
</dbReference>
<evidence type="ECO:0000256" key="3">
    <source>
        <dbReference type="ARBA" id="ARBA00006880"/>
    </source>
</evidence>
<dbReference type="GO" id="GO:0044780">
    <property type="term" value="P:bacterial-type flagellum assembly"/>
    <property type="evidence" value="ECO:0007669"/>
    <property type="project" value="InterPro"/>
</dbReference>
<keyword evidence="8 13" id="KW-0378">Hydrolase</keyword>
<reference evidence="13 14" key="1">
    <citation type="submission" date="2019-01" db="EMBL/GenBank/DDBJ databases">
        <title>Pseudoxanthomonas composti sp. nov., isolated from compost.</title>
        <authorList>
            <person name="Yang G."/>
        </authorList>
    </citation>
    <scope>NUCLEOTIDE SEQUENCE [LARGE SCALE GENOMIC DNA]</scope>
    <source>
        <strain evidence="13 14">GSS15</strain>
    </source>
</reference>
<dbReference type="PANTHER" id="PTHR33308">
    <property type="entry name" value="PEPTIDOGLYCAN HYDROLASE FLGJ"/>
    <property type="match status" value="1"/>
</dbReference>
<evidence type="ECO:0000256" key="7">
    <source>
        <dbReference type="ARBA" id="ARBA00022795"/>
    </source>
</evidence>
<evidence type="ECO:0000256" key="8">
    <source>
        <dbReference type="ARBA" id="ARBA00022801"/>
    </source>
</evidence>
<evidence type="ECO:0000313" key="13">
    <source>
        <dbReference type="EMBL" id="RXR02675.1"/>
    </source>
</evidence>
<evidence type="ECO:0000256" key="2">
    <source>
        <dbReference type="ARBA" id="ARBA00004418"/>
    </source>
</evidence>
<evidence type="ECO:0000256" key="10">
    <source>
        <dbReference type="ARBA" id="ARBA00023316"/>
    </source>
</evidence>
<dbReference type="NCBIfam" id="TIGR02541">
    <property type="entry name" value="flagell_FlgJ"/>
    <property type="match status" value="1"/>
</dbReference>
<comment type="caution">
    <text evidence="13">The sequence shown here is derived from an EMBL/GenBank/DDBJ whole genome shotgun (WGS) entry which is preliminary data.</text>
</comment>
<keyword evidence="7" id="KW-1005">Bacterial flagellum biogenesis</keyword>
<evidence type="ECO:0000313" key="14">
    <source>
        <dbReference type="Proteomes" id="UP000289784"/>
    </source>
</evidence>
<evidence type="ECO:0000256" key="6">
    <source>
        <dbReference type="ARBA" id="ARBA00022764"/>
    </source>
</evidence>
<evidence type="ECO:0000256" key="11">
    <source>
        <dbReference type="ARBA" id="ARBA00030835"/>
    </source>
</evidence>
<evidence type="ECO:0000259" key="12">
    <source>
        <dbReference type="SMART" id="SM00047"/>
    </source>
</evidence>
<accession>A0A4Q1JSJ4</accession>
<dbReference type="Gene3D" id="2.10.70.40">
    <property type="entry name" value="peptidoglycan hydrolase"/>
    <property type="match status" value="1"/>
</dbReference>
<dbReference type="InterPro" id="IPR051056">
    <property type="entry name" value="Glycosyl_Hydrolase_73"/>
</dbReference>
<dbReference type="EMBL" id="SAWZ01000008">
    <property type="protein sequence ID" value="RXR02675.1"/>
    <property type="molecule type" value="Genomic_DNA"/>
</dbReference>
<dbReference type="OrthoDB" id="289937at2"/>
<organism evidence="13 14">
    <name type="scientific">Pseudoxanthomonas composti</name>
    <dbReference type="NCBI Taxonomy" id="2137479"/>
    <lineage>
        <taxon>Bacteria</taxon>
        <taxon>Pseudomonadati</taxon>
        <taxon>Pseudomonadota</taxon>
        <taxon>Gammaproteobacteria</taxon>
        <taxon>Lysobacterales</taxon>
        <taxon>Lysobacteraceae</taxon>
        <taxon>Pseudoxanthomonas</taxon>
    </lineage>
</organism>
<dbReference type="RefSeq" id="WP_129471942.1">
    <property type="nucleotide sequence ID" value="NZ_SAWZ01000008.1"/>
</dbReference>
<dbReference type="Pfam" id="PF10135">
    <property type="entry name" value="Rod-binding"/>
    <property type="match status" value="1"/>
</dbReference>
<dbReference type="InterPro" id="IPR019301">
    <property type="entry name" value="Flagellar_prot_FlgJ_N"/>
</dbReference>
<keyword evidence="13" id="KW-0969">Cilium</keyword>
<protein>
    <recommendedName>
        <fullName evidence="5">Peptidoglycan hydrolase FlgJ</fullName>
    </recommendedName>
    <alternativeName>
        <fullName evidence="11">Muramidase FlgJ</fullName>
    </alternativeName>
</protein>
<dbReference type="InterPro" id="IPR002901">
    <property type="entry name" value="MGlyc_endo_b_GlcNAc-like_dom"/>
</dbReference>
<dbReference type="AlphaFoldDB" id="A0A4Q1JSJ4"/>
<keyword evidence="6" id="KW-0574">Periplasm</keyword>
<dbReference type="GO" id="GO:0004040">
    <property type="term" value="F:amidase activity"/>
    <property type="evidence" value="ECO:0007669"/>
    <property type="project" value="InterPro"/>
</dbReference>
<evidence type="ECO:0000256" key="1">
    <source>
        <dbReference type="ARBA" id="ARBA00002954"/>
    </source>
</evidence>
<dbReference type="GO" id="GO:0071555">
    <property type="term" value="P:cell wall organization"/>
    <property type="evidence" value="ECO:0007669"/>
    <property type="project" value="UniProtKB-KW"/>
</dbReference>
<comment type="function">
    <text evidence="1">Flagellum-specific muramidase which hydrolyzes the peptidoglycan layer to assemble the rod structure in the periplasmic space.</text>
</comment>
<dbReference type="GO" id="GO:0016798">
    <property type="term" value="F:hydrolase activity, acting on glycosyl bonds"/>
    <property type="evidence" value="ECO:0007669"/>
    <property type="project" value="UniProtKB-KW"/>
</dbReference>
<dbReference type="Gene3D" id="1.10.530.10">
    <property type="match status" value="1"/>
</dbReference>
<dbReference type="PRINTS" id="PR01002">
    <property type="entry name" value="FLGFLGJ"/>
</dbReference>
<keyword evidence="13" id="KW-0966">Cell projection</keyword>